<gene>
    <name evidence="10" type="ORF">KDN34_15335</name>
</gene>
<dbReference type="PANTHER" id="PTHR45138">
    <property type="entry name" value="REGULATORY COMPONENTS OF SENSORY TRANSDUCTION SYSTEM"/>
    <property type="match status" value="1"/>
</dbReference>
<dbReference type="Gene3D" id="3.30.70.270">
    <property type="match status" value="1"/>
</dbReference>
<protein>
    <recommendedName>
        <fullName evidence="2">diguanylate cyclase</fullName>
        <ecNumber evidence="2">2.7.7.65</ecNumber>
    </recommendedName>
</protein>
<dbReference type="EMBL" id="CP073587">
    <property type="protein sequence ID" value="QUN05543.1"/>
    <property type="molecule type" value="Genomic_DNA"/>
</dbReference>
<dbReference type="InterPro" id="IPR000160">
    <property type="entry name" value="GGDEF_dom"/>
</dbReference>
<evidence type="ECO:0000259" key="9">
    <source>
        <dbReference type="PROSITE" id="PS50887"/>
    </source>
</evidence>
<dbReference type="CDD" id="cd01949">
    <property type="entry name" value="GGDEF"/>
    <property type="match status" value="1"/>
</dbReference>
<evidence type="ECO:0000256" key="1">
    <source>
        <dbReference type="ARBA" id="ARBA00004651"/>
    </source>
</evidence>
<dbReference type="RefSeq" id="WP_212594574.1">
    <property type="nucleotide sequence ID" value="NZ_CP073587.1"/>
</dbReference>
<organism evidence="10 11">
    <name type="scientific">Shewanella yunxiaonensis</name>
    <dbReference type="NCBI Taxonomy" id="2829809"/>
    <lineage>
        <taxon>Bacteria</taxon>
        <taxon>Pseudomonadati</taxon>
        <taxon>Pseudomonadota</taxon>
        <taxon>Gammaproteobacteria</taxon>
        <taxon>Alteromonadales</taxon>
        <taxon>Shewanellaceae</taxon>
        <taxon>Shewanella</taxon>
    </lineage>
</organism>
<dbReference type="InterPro" id="IPR029787">
    <property type="entry name" value="Nucleotide_cyclase"/>
</dbReference>
<comment type="subcellular location">
    <subcellularLocation>
        <location evidence="1">Cell membrane</location>
        <topology evidence="1">Multi-pass membrane protein</topology>
    </subcellularLocation>
</comment>
<sequence length="494" mass="54966">MQQPPSQNMEFEPPPGKVWIYTTLVRWPVLSDLLLILMWLLLWQVSSLMEYEPHASIWFPPAGVTFSAILLLGIRAIPAIAFCCIAVTFWEDANYATHLPVHQLLETGALFALAHISAYTLGASLLKWLISHRDHHQLPSLLLAFTIIGPASALLASYLTQTALMISGVVQNSPESRQLWLPLWVGDLLGIIVLTPLMLGILRRVYPRCGGWVSELGLRQTPGSVWEFVLKLLSAAVLIVVVMMLTAAFHIKEMAFAIFFLSIPQMWIVYTETPFRSGISIALMSCLTAVMMKYLALGEDALIFQFSISVLAASSYFGLLIPVLASSNNRLRELTRKDVLTQAYSRQHFFPQAELEIQRARYYRHPISLVVFDIDHFKQINDRFGHSIGDIALISLANLVASQLRQADMLGRFGGDEFLLLLPGSDINDAIATAERLRTSLPQIQIKGLHAPITGSFGVTEIGSEDTITSAFETADRLLLEAKRQGRNKVLSPS</sequence>
<feature type="transmembrane region" description="Helical" evidence="8">
    <location>
        <begin position="110"/>
        <end position="129"/>
    </location>
</feature>
<evidence type="ECO:0000256" key="2">
    <source>
        <dbReference type="ARBA" id="ARBA00012528"/>
    </source>
</evidence>
<keyword evidence="6 8" id="KW-0472">Membrane</keyword>
<dbReference type="NCBIfam" id="TIGR00254">
    <property type="entry name" value="GGDEF"/>
    <property type="match status" value="1"/>
</dbReference>
<feature type="domain" description="GGDEF" evidence="9">
    <location>
        <begin position="365"/>
        <end position="494"/>
    </location>
</feature>
<reference evidence="10 11" key="1">
    <citation type="submission" date="2021-04" db="EMBL/GenBank/DDBJ databases">
        <title>Novel species identification of genus Shewanella.</title>
        <authorList>
            <person name="Liu G."/>
        </authorList>
    </citation>
    <scope>NUCLEOTIDE SEQUENCE [LARGE SCALE GENOMIC DNA]</scope>
    <source>
        <strain evidence="10 11">FJAT-54481</strain>
    </source>
</reference>
<dbReference type="SMART" id="SM00267">
    <property type="entry name" value="GGDEF"/>
    <property type="match status" value="1"/>
</dbReference>
<dbReference type="PANTHER" id="PTHR45138:SF9">
    <property type="entry name" value="DIGUANYLATE CYCLASE DGCM-RELATED"/>
    <property type="match status" value="1"/>
</dbReference>
<evidence type="ECO:0000256" key="7">
    <source>
        <dbReference type="ARBA" id="ARBA00034247"/>
    </source>
</evidence>
<feature type="transmembrane region" description="Helical" evidence="8">
    <location>
        <begin position="179"/>
        <end position="202"/>
    </location>
</feature>
<dbReference type="InterPro" id="IPR043128">
    <property type="entry name" value="Rev_trsase/Diguanyl_cyclase"/>
</dbReference>
<evidence type="ECO:0000313" key="10">
    <source>
        <dbReference type="EMBL" id="QUN05543.1"/>
    </source>
</evidence>
<feature type="transmembrane region" description="Helical" evidence="8">
    <location>
        <begin position="228"/>
        <end position="248"/>
    </location>
</feature>
<feature type="transmembrane region" description="Helical" evidence="8">
    <location>
        <begin position="64"/>
        <end position="90"/>
    </location>
</feature>
<keyword evidence="5 8" id="KW-1133">Transmembrane helix</keyword>
<comment type="catalytic activity">
    <reaction evidence="7">
        <text>2 GTP = 3',3'-c-di-GMP + 2 diphosphate</text>
        <dbReference type="Rhea" id="RHEA:24898"/>
        <dbReference type="ChEBI" id="CHEBI:33019"/>
        <dbReference type="ChEBI" id="CHEBI:37565"/>
        <dbReference type="ChEBI" id="CHEBI:58805"/>
        <dbReference type="EC" id="2.7.7.65"/>
    </reaction>
</comment>
<accession>A0ABX7YSR7</accession>
<keyword evidence="11" id="KW-1185">Reference proteome</keyword>
<dbReference type="InterPro" id="IPR050469">
    <property type="entry name" value="Diguanylate_Cyclase"/>
</dbReference>
<keyword evidence="4 8" id="KW-0812">Transmembrane</keyword>
<evidence type="ECO:0000256" key="8">
    <source>
        <dbReference type="SAM" id="Phobius"/>
    </source>
</evidence>
<evidence type="ECO:0000256" key="3">
    <source>
        <dbReference type="ARBA" id="ARBA00022475"/>
    </source>
</evidence>
<evidence type="ECO:0000256" key="5">
    <source>
        <dbReference type="ARBA" id="ARBA00022989"/>
    </source>
</evidence>
<dbReference type="PROSITE" id="PS50887">
    <property type="entry name" value="GGDEF"/>
    <property type="match status" value="1"/>
</dbReference>
<dbReference type="Pfam" id="PF00990">
    <property type="entry name" value="GGDEF"/>
    <property type="match status" value="1"/>
</dbReference>
<feature type="transmembrane region" description="Helical" evidence="8">
    <location>
        <begin position="20"/>
        <end position="43"/>
    </location>
</feature>
<feature type="transmembrane region" description="Helical" evidence="8">
    <location>
        <begin position="141"/>
        <end position="159"/>
    </location>
</feature>
<feature type="transmembrane region" description="Helical" evidence="8">
    <location>
        <begin position="302"/>
        <end position="325"/>
    </location>
</feature>
<dbReference type="SUPFAM" id="SSF55073">
    <property type="entry name" value="Nucleotide cyclase"/>
    <property type="match status" value="1"/>
</dbReference>
<evidence type="ECO:0000256" key="4">
    <source>
        <dbReference type="ARBA" id="ARBA00022692"/>
    </source>
</evidence>
<name>A0ABX7YSR7_9GAMM</name>
<dbReference type="Pfam" id="PF05231">
    <property type="entry name" value="MASE1"/>
    <property type="match status" value="1"/>
</dbReference>
<evidence type="ECO:0000256" key="6">
    <source>
        <dbReference type="ARBA" id="ARBA00023136"/>
    </source>
</evidence>
<keyword evidence="3" id="KW-1003">Cell membrane</keyword>
<dbReference type="EC" id="2.7.7.65" evidence="2"/>
<feature type="transmembrane region" description="Helical" evidence="8">
    <location>
        <begin position="254"/>
        <end position="270"/>
    </location>
</feature>
<feature type="transmembrane region" description="Helical" evidence="8">
    <location>
        <begin position="277"/>
        <end position="296"/>
    </location>
</feature>
<dbReference type="Proteomes" id="UP000679575">
    <property type="component" value="Chromosome"/>
</dbReference>
<proteinExistence type="predicted"/>
<dbReference type="InterPro" id="IPR007895">
    <property type="entry name" value="MASE1"/>
</dbReference>
<evidence type="ECO:0000313" key="11">
    <source>
        <dbReference type="Proteomes" id="UP000679575"/>
    </source>
</evidence>